<dbReference type="AlphaFoldDB" id="A0A1F8B4C2"/>
<comment type="caution">
    <text evidence="12">The sequence shown here is derived from an EMBL/GenBank/DDBJ whole genome shotgun (WGS) entry which is preliminary data.</text>
</comment>
<reference evidence="12 13" key="1">
    <citation type="journal article" date="2016" name="Nat. Commun.">
        <title>Thousands of microbial genomes shed light on interconnected biogeochemical processes in an aquifer system.</title>
        <authorList>
            <person name="Anantharaman K."/>
            <person name="Brown C.T."/>
            <person name="Hug L.A."/>
            <person name="Sharon I."/>
            <person name="Castelle C.J."/>
            <person name="Probst A.J."/>
            <person name="Thomas B.C."/>
            <person name="Singh A."/>
            <person name="Wilkins M.J."/>
            <person name="Karaoz U."/>
            <person name="Brodie E.L."/>
            <person name="Williams K.H."/>
            <person name="Hubbard S.S."/>
            <person name="Banfield J.F."/>
        </authorList>
    </citation>
    <scope>NUCLEOTIDE SEQUENCE [LARGE SCALE GENOMIC DNA]</scope>
</reference>
<comment type="similarity">
    <text evidence="1 8 9">Belongs to the GreA/GreB family.</text>
</comment>
<dbReference type="InterPro" id="IPR001437">
    <property type="entry name" value="Tscrpt_elong_fac_GreA/B_C"/>
</dbReference>
<evidence type="ECO:0000256" key="4">
    <source>
        <dbReference type="ARBA" id="ARBA00023125"/>
    </source>
</evidence>
<keyword evidence="5 8" id="KW-0804">Transcription</keyword>
<dbReference type="PANTHER" id="PTHR30437:SF4">
    <property type="entry name" value="TRANSCRIPTION ELONGATION FACTOR GREA"/>
    <property type="match status" value="1"/>
</dbReference>
<sequence length="155" mass="17056">MNGHKKIQVTKEGLDSIKDELDILIEVKRPKVVERLSNARTQGDLAENSDYHNAKDELEFLDGRIAELEDVLKNSEVLSQGSNGGGISVGTKVTLKTNGQKHIFHIVGEWEADPIQKKISHTSPLGHALIGKRVGEKVEVEAPVGKVIYEILSIE</sequence>
<evidence type="ECO:0000313" key="12">
    <source>
        <dbReference type="EMBL" id="OGM58876.1"/>
    </source>
</evidence>
<dbReference type="Gene3D" id="3.10.50.30">
    <property type="entry name" value="Transcription elongation factor, GreA/GreB, C-terminal domain"/>
    <property type="match status" value="1"/>
</dbReference>
<feature type="coiled-coil region" evidence="8">
    <location>
        <begin position="51"/>
        <end position="78"/>
    </location>
</feature>
<dbReference type="NCBIfam" id="NF001263">
    <property type="entry name" value="PRK00226.1-4"/>
    <property type="match status" value="1"/>
</dbReference>
<dbReference type="FunFam" id="1.10.287.180:FF:000001">
    <property type="entry name" value="Transcription elongation factor GreA"/>
    <property type="match status" value="1"/>
</dbReference>
<dbReference type="PIRSF" id="PIRSF006092">
    <property type="entry name" value="GreA_GreB"/>
    <property type="match status" value="1"/>
</dbReference>
<dbReference type="FunFam" id="3.10.50.30:FF:000001">
    <property type="entry name" value="Transcription elongation factor GreA"/>
    <property type="match status" value="1"/>
</dbReference>
<dbReference type="STRING" id="1802516.A3A75_06460"/>
<dbReference type="SUPFAM" id="SSF54534">
    <property type="entry name" value="FKBP-like"/>
    <property type="match status" value="1"/>
</dbReference>
<gene>
    <name evidence="8" type="primary">greA</name>
    <name evidence="12" type="ORF">A3A75_06460</name>
</gene>
<dbReference type="NCBIfam" id="TIGR01462">
    <property type="entry name" value="greA"/>
    <property type="match status" value="1"/>
</dbReference>
<dbReference type="GO" id="GO:0032784">
    <property type="term" value="P:regulation of DNA-templated transcription elongation"/>
    <property type="evidence" value="ECO:0007669"/>
    <property type="project" value="UniProtKB-UniRule"/>
</dbReference>
<evidence type="ECO:0000256" key="1">
    <source>
        <dbReference type="ARBA" id="ARBA00008213"/>
    </source>
</evidence>
<dbReference type="InterPro" id="IPR018151">
    <property type="entry name" value="TF_GreA/GreB_CS"/>
</dbReference>
<dbReference type="Pfam" id="PF01272">
    <property type="entry name" value="GreA_GreB"/>
    <property type="match status" value="1"/>
</dbReference>
<dbReference type="SUPFAM" id="SSF46557">
    <property type="entry name" value="GreA transcript cleavage protein, N-terminal domain"/>
    <property type="match status" value="1"/>
</dbReference>
<comment type="function">
    <text evidence="6 8 9">Necessary for efficient RNA polymerase transcription elongation past template-encoded arresting sites. The arresting sites in DNA have the property of trapping a certain fraction of elongating RNA polymerases that pass through, resulting in locked ternary complexes. Cleavage of the nascent transcript by cleavage factors such as GreA or GreB allows the resumption of elongation from the new 3'terminus. GreA releases sequences of 2 to 3 nucleotides.</text>
</comment>
<organism evidence="12 13">
    <name type="scientific">Candidatus Woesebacteria bacterium RIFCSPLOWO2_01_FULL_39_10</name>
    <dbReference type="NCBI Taxonomy" id="1802516"/>
    <lineage>
        <taxon>Bacteria</taxon>
        <taxon>Candidatus Woeseibacteriota</taxon>
    </lineage>
</organism>
<evidence type="ECO:0000256" key="8">
    <source>
        <dbReference type="HAMAP-Rule" id="MF_00105"/>
    </source>
</evidence>
<dbReference type="HAMAP" id="MF_00105">
    <property type="entry name" value="GreA_GreB"/>
    <property type="match status" value="1"/>
</dbReference>
<dbReference type="GO" id="GO:0003746">
    <property type="term" value="F:translation elongation factor activity"/>
    <property type="evidence" value="ECO:0007669"/>
    <property type="project" value="UniProtKB-KW"/>
</dbReference>
<dbReference type="GO" id="GO:0070063">
    <property type="term" value="F:RNA polymerase binding"/>
    <property type="evidence" value="ECO:0007669"/>
    <property type="project" value="InterPro"/>
</dbReference>
<keyword evidence="8" id="KW-0175">Coiled coil</keyword>
<dbReference type="InterPro" id="IPR023459">
    <property type="entry name" value="Tscrpt_elong_fac_GreA/B_fam"/>
</dbReference>
<dbReference type="PROSITE" id="PS00830">
    <property type="entry name" value="GREAB_2"/>
    <property type="match status" value="1"/>
</dbReference>
<dbReference type="Pfam" id="PF03449">
    <property type="entry name" value="GreA_GreB_N"/>
    <property type="match status" value="1"/>
</dbReference>
<evidence type="ECO:0000259" key="10">
    <source>
        <dbReference type="Pfam" id="PF01272"/>
    </source>
</evidence>
<dbReference type="Proteomes" id="UP000179018">
    <property type="component" value="Unassembled WGS sequence"/>
</dbReference>
<evidence type="ECO:0000256" key="9">
    <source>
        <dbReference type="RuleBase" id="RU000556"/>
    </source>
</evidence>
<keyword evidence="12" id="KW-0251">Elongation factor</keyword>
<evidence type="ECO:0000256" key="3">
    <source>
        <dbReference type="ARBA" id="ARBA00023015"/>
    </source>
</evidence>
<evidence type="ECO:0000256" key="7">
    <source>
        <dbReference type="ARBA" id="ARBA00030776"/>
    </source>
</evidence>
<dbReference type="InterPro" id="IPR028624">
    <property type="entry name" value="Tscrpt_elong_fac_GreA/B"/>
</dbReference>
<name>A0A1F8B4C2_9BACT</name>
<keyword evidence="4 8" id="KW-0238">DNA-binding</keyword>
<dbReference type="InterPro" id="IPR036805">
    <property type="entry name" value="Tscrpt_elong_fac_GreA/B_N_sf"/>
</dbReference>
<keyword evidence="12" id="KW-0648">Protein biosynthesis</keyword>
<protein>
    <recommendedName>
        <fullName evidence="2 8">Transcription elongation factor GreA</fullName>
    </recommendedName>
    <alternativeName>
        <fullName evidence="7 8">Transcript cleavage factor GreA</fullName>
    </alternativeName>
</protein>
<evidence type="ECO:0000256" key="6">
    <source>
        <dbReference type="ARBA" id="ARBA00024916"/>
    </source>
</evidence>
<dbReference type="EMBL" id="MGHC01000029">
    <property type="protein sequence ID" value="OGM58876.1"/>
    <property type="molecule type" value="Genomic_DNA"/>
</dbReference>
<accession>A0A1F8B4C2</accession>
<feature type="domain" description="Transcription elongation factor GreA/GreB N-terminal" evidence="11">
    <location>
        <begin position="7"/>
        <end position="77"/>
    </location>
</feature>
<dbReference type="PROSITE" id="PS00829">
    <property type="entry name" value="GREAB_1"/>
    <property type="match status" value="1"/>
</dbReference>
<dbReference type="InterPro" id="IPR006359">
    <property type="entry name" value="Tscrpt_elong_fac_GreA"/>
</dbReference>
<dbReference type="GO" id="GO:0006354">
    <property type="term" value="P:DNA-templated transcription elongation"/>
    <property type="evidence" value="ECO:0007669"/>
    <property type="project" value="TreeGrafter"/>
</dbReference>
<evidence type="ECO:0000313" key="13">
    <source>
        <dbReference type="Proteomes" id="UP000179018"/>
    </source>
</evidence>
<evidence type="ECO:0000259" key="11">
    <source>
        <dbReference type="Pfam" id="PF03449"/>
    </source>
</evidence>
<dbReference type="GO" id="GO:0003677">
    <property type="term" value="F:DNA binding"/>
    <property type="evidence" value="ECO:0007669"/>
    <property type="project" value="UniProtKB-UniRule"/>
</dbReference>
<dbReference type="InterPro" id="IPR036953">
    <property type="entry name" value="GreA/GreB_C_sf"/>
</dbReference>
<evidence type="ECO:0000256" key="2">
    <source>
        <dbReference type="ARBA" id="ARBA00013729"/>
    </source>
</evidence>
<feature type="domain" description="Transcription elongation factor GreA/GreB C-terminal" evidence="10">
    <location>
        <begin position="86"/>
        <end position="155"/>
    </location>
</feature>
<keyword evidence="3 8" id="KW-0805">Transcription regulation</keyword>
<evidence type="ECO:0000256" key="5">
    <source>
        <dbReference type="ARBA" id="ARBA00023163"/>
    </source>
</evidence>
<dbReference type="InterPro" id="IPR022691">
    <property type="entry name" value="Tscrpt_elong_fac_GreA/B_N"/>
</dbReference>
<dbReference type="Gene3D" id="1.10.287.180">
    <property type="entry name" value="Transcription elongation factor, GreA/GreB, N-terminal domain"/>
    <property type="match status" value="1"/>
</dbReference>
<dbReference type="PANTHER" id="PTHR30437">
    <property type="entry name" value="TRANSCRIPTION ELONGATION FACTOR GREA"/>
    <property type="match status" value="1"/>
</dbReference>
<proteinExistence type="inferred from homology"/>